<organism evidence="1">
    <name type="scientific">Myoviridae sp. ctyD07</name>
    <dbReference type="NCBI Taxonomy" id="2826716"/>
    <lineage>
        <taxon>Viruses</taxon>
        <taxon>Duplodnaviria</taxon>
        <taxon>Heunggongvirae</taxon>
        <taxon>Uroviricota</taxon>
        <taxon>Caudoviricetes</taxon>
    </lineage>
</organism>
<proteinExistence type="predicted"/>
<protein>
    <submittedName>
        <fullName evidence="1">Uncharacterized protein</fullName>
    </submittedName>
</protein>
<accession>A0A8S5NKH7</accession>
<sequence>MFAFNFATCKCLMKICQKIVFDVIKQNQCVGRCLQQIRLLHGSIFHGSAKFTSL</sequence>
<reference evidence="1" key="1">
    <citation type="journal article" date="2021" name="Proc. Natl. Acad. Sci. U.S.A.">
        <title>A Catalog of Tens of Thousands of Viruses from Human Metagenomes Reveals Hidden Associations with Chronic Diseases.</title>
        <authorList>
            <person name="Tisza M.J."/>
            <person name="Buck C.B."/>
        </authorList>
    </citation>
    <scope>NUCLEOTIDE SEQUENCE</scope>
    <source>
        <strain evidence="1">CtyD07</strain>
    </source>
</reference>
<dbReference type="EMBL" id="BK015184">
    <property type="protein sequence ID" value="DAD94868.1"/>
    <property type="molecule type" value="Genomic_DNA"/>
</dbReference>
<evidence type="ECO:0000313" key="1">
    <source>
        <dbReference type="EMBL" id="DAD94868.1"/>
    </source>
</evidence>
<name>A0A8S5NKH7_9CAUD</name>